<dbReference type="EMBL" id="JAKVIN010000010">
    <property type="protein sequence ID" value="MCJ8151731.1"/>
    <property type="molecule type" value="Genomic_DNA"/>
</dbReference>
<name>A0ABT0CT03_9HYPH</name>
<dbReference type="InterPro" id="IPR014914">
    <property type="entry name" value="RES_dom"/>
</dbReference>
<dbReference type="SMART" id="SM00953">
    <property type="entry name" value="RES"/>
    <property type="match status" value="1"/>
</dbReference>
<accession>A0ABT0CT03</accession>
<gene>
    <name evidence="2" type="ORF">MKI86_21550</name>
</gene>
<reference evidence="2 3" key="1">
    <citation type="submission" date="2022-02" db="EMBL/GenBank/DDBJ databases">
        <title>Shinella B3.7 sp. nov., isolated from Sediment (Zhairuo Island).</title>
        <authorList>
            <person name="Chen G."/>
        </authorList>
    </citation>
    <scope>NUCLEOTIDE SEQUENCE [LARGE SCALE GENOMIC DNA]</scope>
    <source>
        <strain evidence="2 3">B3.7</strain>
        <plasmid evidence="2">unnamed</plasmid>
    </source>
</reference>
<dbReference type="RefSeq" id="WP_241605188.1">
    <property type="nucleotide sequence ID" value="NZ_JAKVIN010000010.1"/>
</dbReference>
<proteinExistence type="predicted"/>
<evidence type="ECO:0000313" key="2">
    <source>
        <dbReference type="EMBL" id="MCJ8151731.1"/>
    </source>
</evidence>
<organism evidence="2 3">
    <name type="scientific">Shinella sedimenti</name>
    <dbReference type="NCBI Taxonomy" id="2919913"/>
    <lineage>
        <taxon>Bacteria</taxon>
        <taxon>Pseudomonadati</taxon>
        <taxon>Pseudomonadota</taxon>
        <taxon>Alphaproteobacteria</taxon>
        <taxon>Hyphomicrobiales</taxon>
        <taxon>Rhizobiaceae</taxon>
        <taxon>Shinella</taxon>
    </lineage>
</organism>
<protein>
    <submittedName>
        <fullName evidence="2">RES family NAD+ phosphorylase</fullName>
    </submittedName>
</protein>
<evidence type="ECO:0000313" key="3">
    <source>
        <dbReference type="Proteomes" id="UP001201844"/>
    </source>
</evidence>
<sequence length="352" mass="39866">MDSLSSDEISAERSEEIYVPDNVVGPFMPVTQHDINFFNDLIAQEVDSAYTSSICCCDACYDDFQRYWPGVAYREMEFQTQAMSLFWFIEYSRIVDCYTPTELSTLRHFVECPRCHENIAGNMWLYEHRFSDAEELEEAIVELSIIGRRTPFLILEHELARQLLEAIRQHASTVSLAPLPHLLYRARAAASMIELGQLPSEIQSYGAAPPEYVTEGRFNHAGSPMIYLANTANTALREIGEPEKDFNVAALAIDQPLKVFDLVDIDDEISSYELFITVANSALLAAPRTGKGWLRQQYVFSRFVADCAKSAGFDAIRYGSTKDPSGWNYVLLEPSESVARLVSWEGLRSNFR</sequence>
<keyword evidence="3" id="KW-1185">Reference proteome</keyword>
<keyword evidence="2" id="KW-0614">Plasmid</keyword>
<geneLocation type="plasmid" evidence="2">
    <name>unnamed</name>
</geneLocation>
<evidence type="ECO:0000259" key="1">
    <source>
        <dbReference type="SMART" id="SM00953"/>
    </source>
</evidence>
<feature type="domain" description="RES" evidence="1">
    <location>
        <begin position="202"/>
        <end position="343"/>
    </location>
</feature>
<dbReference type="Proteomes" id="UP001201844">
    <property type="component" value="Unassembled WGS sequence"/>
</dbReference>
<dbReference type="Pfam" id="PF08808">
    <property type="entry name" value="RES"/>
    <property type="match status" value="1"/>
</dbReference>
<comment type="caution">
    <text evidence="2">The sequence shown here is derived from an EMBL/GenBank/DDBJ whole genome shotgun (WGS) entry which is preliminary data.</text>
</comment>